<dbReference type="InterPro" id="IPR013658">
    <property type="entry name" value="SGL"/>
</dbReference>
<dbReference type="Gene3D" id="2.120.10.30">
    <property type="entry name" value="TolB, C-terminal domain"/>
    <property type="match status" value="3"/>
</dbReference>
<organism evidence="2 3">
    <name type="scientific">Pontixanthobacter aquaemixtae</name>
    <dbReference type="NCBI Taxonomy" id="1958940"/>
    <lineage>
        <taxon>Bacteria</taxon>
        <taxon>Pseudomonadati</taxon>
        <taxon>Pseudomonadota</taxon>
        <taxon>Alphaproteobacteria</taxon>
        <taxon>Sphingomonadales</taxon>
        <taxon>Erythrobacteraceae</taxon>
        <taxon>Pontixanthobacter</taxon>
    </lineage>
</organism>
<evidence type="ECO:0000313" key="3">
    <source>
        <dbReference type="Proteomes" id="UP000442714"/>
    </source>
</evidence>
<dbReference type="SUPFAM" id="SSF63829">
    <property type="entry name" value="Calcium-dependent phosphotriesterase"/>
    <property type="match status" value="1"/>
</dbReference>
<proteinExistence type="predicted"/>
<dbReference type="InterPro" id="IPR000033">
    <property type="entry name" value="LDLR_classB_rpt"/>
</dbReference>
<sequence length="532" mass="55252">MSLSRGRLDTIPSANVAEGWTLSRVSHPSRLHGANGLRTGPDGRIYVAQVPGSSISAIDPDSGAVETICAIDGPVTAPDDLVFDEHGNMFITEVTLGKVSMLSADGAYRVVNGAMPVANPITMHEGRLIAGECRPDGRVMELDKDTGAERLILENAPMPNAFTVGPDGKLYMPMMAVNEIWRIDLQGGDHEVVAGDLGVPDSVKFDSKGRIVSTQVASGDVLRIDPQTGEREVLATVAPGLDNCTFVGDRLFVSSISGQVNEVLSDGTTKNLVPDGLQWPMGLALGEDGSLFIADGAYSYLVDPDGTRQTIGFLFYPGYPGFARGVAADGPGQWLTTNAGGQVMRWNLASQESEVVAEGFEVLFGVTRAQDGSAIFADGAAGRVLHATNGSVEELASGLDRPMGVAVSSGGKVFVSENRAGRVVSIKGGATETVIDGLREPQGIAIHADRLFILDVGDRSLVSAALDGSDRQTIASNLPVKAPPGVTPKILGGVGNLSGPMESFAGIAVAADGTIYVSGDAEGSVLSLAPVQ</sequence>
<accession>A0A844ZS65</accession>
<dbReference type="Pfam" id="PF08450">
    <property type="entry name" value="SGL"/>
    <property type="match status" value="1"/>
</dbReference>
<protein>
    <submittedName>
        <fullName evidence="2">PQQ-binding-like beta-propeller repeat protein</fullName>
    </submittedName>
</protein>
<reference evidence="2 3" key="1">
    <citation type="submission" date="2019-12" db="EMBL/GenBank/DDBJ databases">
        <title>Genomic-based taxomic classification of the family Erythrobacteraceae.</title>
        <authorList>
            <person name="Xu L."/>
        </authorList>
    </citation>
    <scope>NUCLEOTIDE SEQUENCE [LARGE SCALE GENOMIC DNA]</scope>
    <source>
        <strain evidence="2 3">KCTC 52763</strain>
    </source>
</reference>
<dbReference type="EMBL" id="WTYX01000001">
    <property type="protein sequence ID" value="MXO89950.1"/>
    <property type="molecule type" value="Genomic_DNA"/>
</dbReference>
<evidence type="ECO:0000313" key="2">
    <source>
        <dbReference type="EMBL" id="MXO89950.1"/>
    </source>
</evidence>
<gene>
    <name evidence="2" type="ORF">GRI41_03875</name>
</gene>
<dbReference type="OrthoDB" id="30052at2"/>
<dbReference type="Proteomes" id="UP000442714">
    <property type="component" value="Unassembled WGS sequence"/>
</dbReference>
<comment type="caution">
    <text evidence="2">The sequence shown here is derived from an EMBL/GenBank/DDBJ whole genome shotgun (WGS) entry which is preliminary data.</text>
</comment>
<keyword evidence="3" id="KW-1185">Reference proteome</keyword>
<feature type="domain" description="SMP-30/Gluconolactonase/LRE-like region" evidence="1">
    <location>
        <begin position="34"/>
        <end position="256"/>
    </location>
</feature>
<evidence type="ECO:0000259" key="1">
    <source>
        <dbReference type="Pfam" id="PF08450"/>
    </source>
</evidence>
<dbReference type="PANTHER" id="PTHR40274:SF4">
    <property type="entry name" value="BLL1406 PROTEIN"/>
    <property type="match status" value="1"/>
</dbReference>
<dbReference type="PANTHER" id="PTHR40274">
    <property type="entry name" value="VIRGINIAMYCIN B LYASE"/>
    <property type="match status" value="1"/>
</dbReference>
<name>A0A844ZS65_9SPHN</name>
<dbReference type="SMART" id="SM00135">
    <property type="entry name" value="LY"/>
    <property type="match status" value="4"/>
</dbReference>
<dbReference type="InterPro" id="IPR051344">
    <property type="entry name" value="Vgb"/>
</dbReference>
<dbReference type="SUPFAM" id="SSF101898">
    <property type="entry name" value="NHL repeat"/>
    <property type="match status" value="1"/>
</dbReference>
<dbReference type="InterPro" id="IPR011042">
    <property type="entry name" value="6-blade_b-propeller_TolB-like"/>
</dbReference>
<dbReference type="AlphaFoldDB" id="A0A844ZS65"/>